<reference evidence="1" key="1">
    <citation type="submission" date="2018-11" db="EMBL/GenBank/DDBJ databases">
        <title>Myxobolus squamalis genome and transcriptome.</title>
        <authorList>
            <person name="Yahalomi D."/>
            <person name="Atkinson S.D."/>
            <person name="Neuhof M."/>
            <person name="Chang E.S."/>
            <person name="Philippe H."/>
            <person name="Cartwright P."/>
            <person name="Bartholomew J.L."/>
            <person name="Huchon D."/>
        </authorList>
    </citation>
    <scope>NUCLEOTIDE SEQUENCE</scope>
    <source>
        <strain evidence="1">71B08</strain>
        <tissue evidence="1">Whole</tissue>
    </source>
</reference>
<organism evidence="1">
    <name type="scientific">Myxobolus squamalis</name>
    <name type="common">Myxosporean</name>
    <dbReference type="NCBI Taxonomy" id="59785"/>
    <lineage>
        <taxon>Eukaryota</taxon>
        <taxon>Metazoa</taxon>
        <taxon>Cnidaria</taxon>
        <taxon>Myxozoa</taxon>
        <taxon>Myxosporea</taxon>
        <taxon>Bivalvulida</taxon>
        <taxon>Platysporina</taxon>
        <taxon>Myxobolidae</taxon>
        <taxon>Myxobolus</taxon>
    </lineage>
</organism>
<dbReference type="AlphaFoldDB" id="A0A6B2G072"/>
<accession>A0A6B2G072</accession>
<evidence type="ECO:0000313" key="1">
    <source>
        <dbReference type="EMBL" id="NDJ96997.1"/>
    </source>
</evidence>
<protein>
    <submittedName>
        <fullName evidence="1">TBC1 domain family member 9 (Trinotate prediction)</fullName>
    </submittedName>
</protein>
<name>A0A6B2G072_MYXSQ</name>
<proteinExistence type="predicted"/>
<dbReference type="EMBL" id="GHBR01001974">
    <property type="protein sequence ID" value="NDJ96997.1"/>
    <property type="molecule type" value="Transcribed_RNA"/>
</dbReference>
<sequence length="236" mass="27927">MREKVVLNNKMDISNEENSKKSLSSDSLFENIEEINLCKLVVSSRKEYKKINNHLIKEFRARMQHTAILKVEARNFNSIIRVINRKFGLKENHIKYLFDRFKDCHYKTIFWGDQEISSLLNKMSWKTAIDRFLVDNFNFRIVFNEIFTFGVNQIKFSDLCFNLLSRRDRNEGLVDFSQFISLFVIVKSADFRIKLLLLYQMAFHNVSTTKSTSDTGSINDTDKTINLSMPRIKFYI</sequence>